<feature type="compositionally biased region" description="Acidic residues" evidence="1">
    <location>
        <begin position="254"/>
        <end position="273"/>
    </location>
</feature>
<feature type="compositionally biased region" description="Basic and acidic residues" evidence="1">
    <location>
        <begin position="788"/>
        <end position="807"/>
    </location>
</feature>
<accession>A0A0J9S8N7</accession>
<dbReference type="SUPFAM" id="SSF53254">
    <property type="entry name" value="Phosphoglycerate mutase-like"/>
    <property type="match status" value="2"/>
</dbReference>
<dbReference type="PANTHER" id="PTHR13275">
    <property type="entry name" value="YL-1 PROTEIN TRANSCRIPTION FACTOR-LIKE 1"/>
    <property type="match status" value="1"/>
</dbReference>
<feature type="compositionally biased region" description="Acidic residues" evidence="1">
    <location>
        <begin position="655"/>
        <end position="687"/>
    </location>
</feature>
<dbReference type="GO" id="GO:0005634">
    <property type="term" value="C:nucleus"/>
    <property type="evidence" value="ECO:0007669"/>
    <property type="project" value="TreeGrafter"/>
</dbReference>
<feature type="compositionally biased region" description="Polar residues" evidence="1">
    <location>
        <begin position="454"/>
        <end position="500"/>
    </location>
</feature>
<dbReference type="EMBL" id="KQ234373">
    <property type="protein sequence ID" value="KMZ78322.1"/>
    <property type="molecule type" value="Genomic_DNA"/>
</dbReference>
<dbReference type="AlphaFoldDB" id="A0A0J9S8N7"/>
<feature type="compositionally biased region" description="Low complexity" evidence="1">
    <location>
        <begin position="442"/>
        <end position="453"/>
    </location>
</feature>
<proteinExistence type="predicted"/>
<feature type="compositionally biased region" description="Polar residues" evidence="1">
    <location>
        <begin position="847"/>
        <end position="872"/>
    </location>
</feature>
<protein>
    <recommendedName>
        <fullName evidence="4">Phosphoglycerate mutase</fullName>
    </recommendedName>
</protein>
<feature type="compositionally biased region" description="Low complexity" evidence="1">
    <location>
        <begin position="279"/>
        <end position="290"/>
    </location>
</feature>
<evidence type="ECO:0000313" key="3">
    <source>
        <dbReference type="Proteomes" id="UP000053562"/>
    </source>
</evidence>
<feature type="compositionally biased region" description="Basic and acidic residues" evidence="1">
    <location>
        <begin position="432"/>
        <end position="441"/>
    </location>
</feature>
<evidence type="ECO:0000313" key="2">
    <source>
        <dbReference type="EMBL" id="KMZ78322.1"/>
    </source>
</evidence>
<dbReference type="Gene3D" id="3.40.50.1240">
    <property type="entry name" value="Phosphoglycerate mutase-like"/>
    <property type="match status" value="1"/>
</dbReference>
<gene>
    <name evidence="2" type="ORF">PVIIG_02320</name>
</gene>
<organism evidence="2 3">
    <name type="scientific">Plasmodium vivax India VII</name>
    <dbReference type="NCBI Taxonomy" id="1077284"/>
    <lineage>
        <taxon>Eukaryota</taxon>
        <taxon>Sar</taxon>
        <taxon>Alveolata</taxon>
        <taxon>Apicomplexa</taxon>
        <taxon>Aconoidasida</taxon>
        <taxon>Haemosporida</taxon>
        <taxon>Plasmodiidae</taxon>
        <taxon>Plasmodium</taxon>
        <taxon>Plasmodium (Plasmodium)</taxon>
    </lineage>
</organism>
<feature type="region of interest" description="Disordered" evidence="1">
    <location>
        <begin position="254"/>
        <end position="290"/>
    </location>
</feature>
<feature type="region of interest" description="Disordered" evidence="1">
    <location>
        <begin position="595"/>
        <end position="735"/>
    </location>
</feature>
<dbReference type="InterPro" id="IPR029033">
    <property type="entry name" value="His_PPase_superfam"/>
</dbReference>
<dbReference type="PANTHER" id="PTHR13275:SF4">
    <property type="entry name" value="VACUOLAR PROTEIN SORTING-ASSOCIATED PROTEIN 72 HOMOLOG"/>
    <property type="match status" value="1"/>
</dbReference>
<reference evidence="2 3" key="1">
    <citation type="submission" date="2011-08" db="EMBL/GenBank/DDBJ databases">
        <title>The Genome Sequence of Plasmodium vivax India VII.</title>
        <authorList>
            <consortium name="The Broad Institute Genome Sequencing Platform"/>
            <consortium name="The Broad Institute Genome Sequencing Center for Infectious Disease"/>
            <person name="Neafsey D."/>
            <person name="Carlton J."/>
            <person name="Barnwell J."/>
            <person name="Collins W."/>
            <person name="Escalante A."/>
            <person name="Mullikin J."/>
            <person name="Saul A."/>
            <person name="Guigo R."/>
            <person name="Camara F."/>
            <person name="Young S.K."/>
            <person name="Zeng Q."/>
            <person name="Gargeya S."/>
            <person name="Fitzgerald M."/>
            <person name="Haas B."/>
            <person name="Abouelleil A."/>
            <person name="Alvarado L."/>
            <person name="Arachchi H.M."/>
            <person name="Berlin A."/>
            <person name="Brown A."/>
            <person name="Chapman S.B."/>
            <person name="Chen Z."/>
            <person name="Dunbar C."/>
            <person name="Freedman E."/>
            <person name="Gearin G."/>
            <person name="Gellesch M."/>
            <person name="Goldberg J."/>
            <person name="Griggs A."/>
            <person name="Gujja S."/>
            <person name="Heiman D."/>
            <person name="Howarth C."/>
            <person name="Larson L."/>
            <person name="Lui A."/>
            <person name="MacDonald P.J.P."/>
            <person name="Montmayeur A."/>
            <person name="Murphy C."/>
            <person name="Neiman D."/>
            <person name="Pearson M."/>
            <person name="Priest M."/>
            <person name="Roberts A."/>
            <person name="Saif S."/>
            <person name="Shea T."/>
            <person name="Shenoy N."/>
            <person name="Sisk P."/>
            <person name="Stolte C."/>
            <person name="Sykes S."/>
            <person name="Wortman J."/>
            <person name="Nusbaum C."/>
            <person name="Birren B."/>
        </authorList>
    </citation>
    <scope>NUCLEOTIDE SEQUENCE [LARGE SCALE GENOMIC DNA]</scope>
    <source>
        <strain evidence="2 3">India VII</strain>
    </source>
</reference>
<evidence type="ECO:0000256" key="1">
    <source>
        <dbReference type="SAM" id="MobiDB-lite"/>
    </source>
</evidence>
<feature type="compositionally biased region" description="Basic residues" evidence="1">
    <location>
        <begin position="610"/>
        <end position="627"/>
    </location>
</feature>
<feature type="region of interest" description="Disordered" evidence="1">
    <location>
        <begin position="927"/>
        <end position="950"/>
    </location>
</feature>
<evidence type="ECO:0008006" key="4">
    <source>
        <dbReference type="Google" id="ProtNLM"/>
    </source>
</evidence>
<feature type="compositionally biased region" description="Low complexity" evidence="1">
    <location>
        <begin position="721"/>
        <end position="735"/>
    </location>
</feature>
<sequence length="1159" mass="126694">MSLSAIGSLIKIKLIIYCFKRLLLFNKYKHIQLEKNEKKKKKKLEQGGAAAGDSLGDFATMDEPVKNNLQTKTVYFIRHSESIWNSVFNKKITIKNFLNIFLMFFYEIFFIFSKKSSLIDSPLSKTGIQESVELSKFLKDSIDDKENTDLCGGNELMQLEYIDKATKEMEAFYTKLCDGDFDAVTTEEKDYVSICDDFYYRTTEEDKDYVKICDGDNDLSEIEEHFKDICDGYFDGLLYKDAKFVKRKIAGDDDYVSSGDEDDEDSSDDEDDPFRDSKSSLSSSSGKLSSAFGSQGNIAPWAYAKGPRMPGMVVPPGSMPNLVRMPGSMPNLVRMPGSVPNLVPLPGSMPNLVPLPGSMPNLVPPWAVPAPNLVPLPGAFPNLVPIPGSMPNLIPMPGSMPNLAPIPGSMPNLTPQIPGSMPNLAKTSTSNEKSKSKKSDSSSKSTKLNSTLDNLTQIPGATPSQSKSNSTTPNLKQIPGSTPNLNKMTSSFPNQTQIQGSMPNLTPVAVPGSMPNLAPIPGAMPGVPLMPGSLPNLAIMPGQGMTLPQAMTPFLNQPQMAGSFVNLAQNIRPYMPIAPMAPMVGSTMNLAPMPRGPFMPMAPMAQAGKKDKKKKDKKKKKKKKGDKKKKEGKKEKKQKSIAGELKSVDFKEEDVFGDEEDDIDEKDFFDGDEDDDDYESDSDEESKEPEIPVMTDEQSVEQGWKKPTTLSAKPVPAKVETTSTTAPATAAPTGAAKAGAAKVGAAKVGAAKVGAAKAGPSKATTPKATPARALPPKATQAKATPPKVEPKVEEPKTEVQKTVETKTSESIVTEPKVEEPGDNEIPQADDAASKGPALGRPRRRASIGSTNEITTSAVETPSTSSTVDTKAGSNDGGILDIPKKRPVSLRRMAMENSLRRNISTTSLGPGEDDFGSLLSLSSVGSELQDTSSIDGDEKGSSSNLDAFESGDSIATEDLEEQYRSENMLNMSVKEHIDVLNNTKYKSVVLCSDLRRAITSCFIALQDRFKTSSENVYVLKSLQELSRNADSITLFNFYHKYVTPTTKNYVSDDVDALIKQKVKMAEKKHRSRFQDTLSYIFGDSNNIFIIFGHSLWFLSFFKTFLKGPHKARNHKMRNSSVVVFNLSKYEDEEGEEQYEIEEGSVKVVFKGFEKNVYSKD</sequence>
<name>A0A0J9S8N7_PLAVI</name>
<dbReference type="OrthoDB" id="496981at2759"/>
<feature type="compositionally biased region" description="Low complexity" evidence="1">
    <location>
        <begin position="753"/>
        <end position="786"/>
    </location>
</feature>
<dbReference type="Proteomes" id="UP000053562">
    <property type="component" value="Unassembled WGS sequence"/>
</dbReference>
<feature type="region of interest" description="Disordered" evidence="1">
    <location>
        <begin position="753"/>
        <end position="888"/>
    </location>
</feature>
<feature type="region of interest" description="Disordered" evidence="1">
    <location>
        <begin position="407"/>
        <end position="500"/>
    </location>
</feature>